<evidence type="ECO:0000256" key="4">
    <source>
        <dbReference type="ARBA" id="ARBA00022516"/>
    </source>
</evidence>
<sequence length="300" mass="31855">MGATTQTTIKAPVRLAGVGLHSGSQCRISILPAPAGSGIVLRRCDIDPDGADNRLSTLIHATPENVVGADHGTRLANGYGASVSTVEHLMAALALLSLDNVMIDVDGPEIPIFDGSAEHLVAGLKQVGVKSQDADRLPIVIGELIRVADGDRYIEFTPGDTSVIDIDIDFGDCLIGRQTLSVDLESPADRDRLAVSRTFCRLYEVDGLRRAGLIRGGSLENSLVVDGQDLLNDQPLRDQHEFALHKALDLIGDLYLLGRPIRGAIRAVKPGHDLNVRAALAVARSFSVDAQEARPLAATA</sequence>
<evidence type="ECO:0000256" key="7">
    <source>
        <dbReference type="ARBA" id="ARBA00022801"/>
    </source>
</evidence>
<reference evidence="11" key="1">
    <citation type="submission" date="2018-06" db="EMBL/GenBank/DDBJ databases">
        <authorList>
            <person name="Zhirakovskaya E."/>
        </authorList>
    </citation>
    <scope>NUCLEOTIDE SEQUENCE</scope>
</reference>
<dbReference type="GO" id="GO:0046872">
    <property type="term" value="F:metal ion binding"/>
    <property type="evidence" value="ECO:0007669"/>
    <property type="project" value="UniProtKB-KW"/>
</dbReference>
<evidence type="ECO:0000256" key="2">
    <source>
        <dbReference type="ARBA" id="ARBA00005002"/>
    </source>
</evidence>
<gene>
    <name evidence="11" type="ORF">MNBD_ALPHA05-1070</name>
</gene>
<dbReference type="InterPro" id="IPR020568">
    <property type="entry name" value="Ribosomal_Su5_D2-typ_SF"/>
</dbReference>
<dbReference type="InterPro" id="IPR004463">
    <property type="entry name" value="UDP-acyl_GlcNac_deAcase"/>
</dbReference>
<evidence type="ECO:0000256" key="6">
    <source>
        <dbReference type="ARBA" id="ARBA00022723"/>
    </source>
</evidence>
<comment type="cofactor">
    <cofactor evidence="1">
        <name>Zn(2+)</name>
        <dbReference type="ChEBI" id="CHEBI:29105"/>
    </cofactor>
</comment>
<dbReference type="EMBL" id="UOEH01000159">
    <property type="protein sequence ID" value="VAV95234.1"/>
    <property type="molecule type" value="Genomic_DNA"/>
</dbReference>
<keyword evidence="9" id="KW-0443">Lipid metabolism</keyword>
<dbReference type="HAMAP" id="MF_00388">
    <property type="entry name" value="LpxC"/>
    <property type="match status" value="1"/>
</dbReference>
<keyword evidence="7 11" id="KW-0378">Hydrolase</keyword>
<organism evidence="11">
    <name type="scientific">hydrothermal vent metagenome</name>
    <dbReference type="NCBI Taxonomy" id="652676"/>
    <lineage>
        <taxon>unclassified sequences</taxon>
        <taxon>metagenomes</taxon>
        <taxon>ecological metagenomes</taxon>
    </lineage>
</organism>
<name>A0A3B0RNV4_9ZZZZ</name>
<evidence type="ECO:0000256" key="10">
    <source>
        <dbReference type="ARBA" id="ARBA00024535"/>
    </source>
</evidence>
<protein>
    <recommendedName>
        <fullName evidence="3">UDP-3-O-acyl-N-acetylglucosamine deacetylase</fullName>
        <ecNumber evidence="3">3.5.1.108</ecNumber>
    </recommendedName>
</protein>
<dbReference type="Gene3D" id="3.30.1700.10">
    <property type="entry name" value="lpxc deacetylase, domain 2"/>
    <property type="match status" value="1"/>
</dbReference>
<keyword evidence="8" id="KW-0862">Zinc</keyword>
<keyword evidence="4" id="KW-0444">Lipid biosynthesis</keyword>
<keyword evidence="6" id="KW-0479">Metal-binding</keyword>
<evidence type="ECO:0000256" key="8">
    <source>
        <dbReference type="ARBA" id="ARBA00022833"/>
    </source>
</evidence>
<dbReference type="GO" id="GO:0103117">
    <property type="term" value="F:UDP-3-O-acyl-N-acetylglucosamine deacetylase activity"/>
    <property type="evidence" value="ECO:0007669"/>
    <property type="project" value="UniProtKB-EC"/>
</dbReference>
<dbReference type="UniPathway" id="UPA00359">
    <property type="reaction ID" value="UER00478"/>
</dbReference>
<dbReference type="EC" id="3.5.1.108" evidence="3"/>
<dbReference type="PANTHER" id="PTHR33694:SF1">
    <property type="entry name" value="UDP-3-O-ACYL-N-ACETYLGLUCOSAMINE DEACETYLASE 1, MITOCHONDRIAL-RELATED"/>
    <property type="match status" value="1"/>
</dbReference>
<dbReference type="InterPro" id="IPR015870">
    <property type="entry name" value="UDP-acyl_N-AcGlcN_deAcase_N"/>
</dbReference>
<dbReference type="PANTHER" id="PTHR33694">
    <property type="entry name" value="UDP-3-O-ACYL-N-ACETYLGLUCOSAMINE DEACETYLASE 1, MITOCHONDRIAL-RELATED"/>
    <property type="match status" value="1"/>
</dbReference>
<dbReference type="AlphaFoldDB" id="A0A3B0RNV4"/>
<keyword evidence="5" id="KW-0441">Lipid A biosynthesis</keyword>
<dbReference type="SUPFAM" id="SSF54211">
    <property type="entry name" value="Ribosomal protein S5 domain 2-like"/>
    <property type="match status" value="2"/>
</dbReference>
<evidence type="ECO:0000256" key="3">
    <source>
        <dbReference type="ARBA" id="ARBA00012745"/>
    </source>
</evidence>
<comment type="catalytic activity">
    <reaction evidence="10">
        <text>a UDP-3-O-[(3R)-3-hydroxyacyl]-N-acetyl-alpha-D-glucosamine + H2O = a UDP-3-O-[(3R)-3-hydroxyacyl]-alpha-D-glucosamine + acetate</text>
        <dbReference type="Rhea" id="RHEA:67816"/>
        <dbReference type="ChEBI" id="CHEBI:15377"/>
        <dbReference type="ChEBI" id="CHEBI:30089"/>
        <dbReference type="ChEBI" id="CHEBI:137740"/>
        <dbReference type="ChEBI" id="CHEBI:173225"/>
        <dbReference type="EC" id="3.5.1.108"/>
    </reaction>
</comment>
<evidence type="ECO:0000256" key="5">
    <source>
        <dbReference type="ARBA" id="ARBA00022556"/>
    </source>
</evidence>
<comment type="pathway">
    <text evidence="2">Glycolipid biosynthesis; lipid IV(A) biosynthesis; lipid IV(A) from (3R)-3-hydroxytetradecanoyl-[acyl-carrier-protein] and UDP-N-acetyl-alpha-D-glucosamine: step 2/6.</text>
</comment>
<dbReference type="Pfam" id="PF03331">
    <property type="entry name" value="LpxC"/>
    <property type="match status" value="1"/>
</dbReference>
<dbReference type="NCBIfam" id="TIGR00325">
    <property type="entry name" value="lpxC"/>
    <property type="match status" value="1"/>
</dbReference>
<evidence type="ECO:0000256" key="1">
    <source>
        <dbReference type="ARBA" id="ARBA00001947"/>
    </source>
</evidence>
<accession>A0A3B0RNV4</accession>
<dbReference type="GO" id="GO:0016020">
    <property type="term" value="C:membrane"/>
    <property type="evidence" value="ECO:0007669"/>
    <property type="project" value="GOC"/>
</dbReference>
<evidence type="ECO:0000256" key="9">
    <source>
        <dbReference type="ARBA" id="ARBA00023098"/>
    </source>
</evidence>
<evidence type="ECO:0000313" key="11">
    <source>
        <dbReference type="EMBL" id="VAV95234.1"/>
    </source>
</evidence>
<dbReference type="GO" id="GO:0009245">
    <property type="term" value="P:lipid A biosynthetic process"/>
    <property type="evidence" value="ECO:0007669"/>
    <property type="project" value="UniProtKB-KW"/>
</dbReference>
<proteinExistence type="inferred from homology"/>
<dbReference type="Gene3D" id="3.30.230.20">
    <property type="entry name" value="lpxc deacetylase, domain 1"/>
    <property type="match status" value="1"/>
</dbReference>
<dbReference type="InterPro" id="IPR011334">
    <property type="entry name" value="UDP-acyl_GlcNac_deAcase_C"/>
</dbReference>